<organism evidence="2 3">
    <name type="scientific">Hypsibius exemplaris</name>
    <name type="common">Freshwater tardigrade</name>
    <dbReference type="NCBI Taxonomy" id="2072580"/>
    <lineage>
        <taxon>Eukaryota</taxon>
        <taxon>Metazoa</taxon>
        <taxon>Ecdysozoa</taxon>
        <taxon>Tardigrada</taxon>
        <taxon>Eutardigrada</taxon>
        <taxon>Parachela</taxon>
        <taxon>Hypsibioidea</taxon>
        <taxon>Hypsibiidae</taxon>
        <taxon>Hypsibius</taxon>
    </lineage>
</organism>
<evidence type="ECO:0000313" key="3">
    <source>
        <dbReference type="Proteomes" id="UP000192578"/>
    </source>
</evidence>
<feature type="compositionally biased region" description="Polar residues" evidence="1">
    <location>
        <begin position="375"/>
        <end position="385"/>
    </location>
</feature>
<dbReference type="AlphaFoldDB" id="A0A9X6NIP6"/>
<evidence type="ECO:0000256" key="1">
    <source>
        <dbReference type="SAM" id="MobiDB-lite"/>
    </source>
</evidence>
<reference evidence="3" key="1">
    <citation type="submission" date="2017-01" db="EMBL/GenBank/DDBJ databases">
        <title>Comparative genomics of anhydrobiosis in the tardigrade Hypsibius dujardini.</title>
        <authorList>
            <person name="Yoshida Y."/>
            <person name="Koutsovoulos G."/>
            <person name="Laetsch D."/>
            <person name="Stevens L."/>
            <person name="Kumar S."/>
            <person name="Horikawa D."/>
            <person name="Ishino K."/>
            <person name="Komine S."/>
            <person name="Tomita M."/>
            <person name="Blaxter M."/>
            <person name="Arakawa K."/>
        </authorList>
    </citation>
    <scope>NUCLEOTIDE SEQUENCE [LARGE SCALE GENOMIC DNA]</scope>
    <source>
        <strain evidence="3">Z151</strain>
    </source>
</reference>
<dbReference type="Proteomes" id="UP000192578">
    <property type="component" value="Unassembled WGS sequence"/>
</dbReference>
<keyword evidence="3" id="KW-1185">Reference proteome</keyword>
<feature type="region of interest" description="Disordered" evidence="1">
    <location>
        <begin position="348"/>
        <end position="385"/>
    </location>
</feature>
<name>A0A9X6NIP6_HYPEX</name>
<feature type="region of interest" description="Disordered" evidence="1">
    <location>
        <begin position="192"/>
        <end position="217"/>
    </location>
</feature>
<accession>A0A9X6NIP6</accession>
<dbReference type="OrthoDB" id="406368at2759"/>
<protein>
    <submittedName>
        <fullName evidence="2">Uncharacterized protein</fullName>
    </submittedName>
</protein>
<gene>
    <name evidence="2" type="ORF">BV898_19305</name>
</gene>
<comment type="caution">
    <text evidence="2">The sequence shown here is derived from an EMBL/GenBank/DDBJ whole genome shotgun (WGS) entry which is preliminary data.</text>
</comment>
<dbReference type="EMBL" id="MTYJ01000483">
    <property type="protein sequence ID" value="OWA54915.1"/>
    <property type="molecule type" value="Genomic_DNA"/>
</dbReference>
<evidence type="ECO:0000313" key="2">
    <source>
        <dbReference type="EMBL" id="OWA54915.1"/>
    </source>
</evidence>
<proteinExistence type="predicted"/>
<sequence>MGKIGLSSKQMDKNRVYYDGPKVSSRGRANGFTIDAEGNVFEKSGDTIPHKRTTEAGCLGKRKTQAAKNLLLGSQTRNVVMRHEKLLDQYLPVLEDPRKKPIGFSSTKIRDSVGDKPDMDIPPVTAYTDNRSAIKGSSFKSNCDPDEGFLMKANRFTEVNSKGPQPAFCDPPAFLNMREQIRNAQTQIHTAFGSSTPRTSPFAKKDPGPPSNRYTLPTTIVDRVPPPGWYNVAKSFKLTLDKRTFHRPYLATCPPAFDSSSARRSSLLASNRPTPAANRYNCSKWWRVKKINHHGATFTKKPFHSFFDVKPKVSPAPADHHIATILASSVAKRSFNARYPTQYDRPWTQIHPPRYKNGGKVEKTLFGNRRPTKSVGISVSKSRRS</sequence>